<name>E6LPE0_9FIRM</name>
<dbReference type="eggNOG" id="COG2014">
    <property type="taxonomic scope" value="Bacteria"/>
</dbReference>
<dbReference type="InterPro" id="IPR007161">
    <property type="entry name" value="DUF364"/>
</dbReference>
<dbReference type="RefSeq" id="WP_008751590.1">
    <property type="nucleotide sequence ID" value="NZ_GL622296.1"/>
</dbReference>
<gene>
    <name evidence="2" type="ORF">HMPREF0381_1825</name>
</gene>
<evidence type="ECO:0000313" key="3">
    <source>
        <dbReference type="Proteomes" id="UP000003434"/>
    </source>
</evidence>
<feature type="domain" description="Putative heavy-metal chelation" evidence="1">
    <location>
        <begin position="125"/>
        <end position="256"/>
    </location>
</feature>
<dbReference type="HOGENOM" id="CLU_077114_0_0_9"/>
<dbReference type="Pfam" id="PF04016">
    <property type="entry name" value="DUF364"/>
    <property type="match status" value="1"/>
</dbReference>
<evidence type="ECO:0000313" key="2">
    <source>
        <dbReference type="EMBL" id="EFU76335.1"/>
    </source>
</evidence>
<protein>
    <recommendedName>
        <fullName evidence="1">Putative heavy-metal chelation domain-containing protein</fullName>
    </recommendedName>
</protein>
<dbReference type="SUPFAM" id="SSF159713">
    <property type="entry name" value="Dhaf3308-like"/>
    <property type="match status" value="1"/>
</dbReference>
<organism evidence="2 3">
    <name type="scientific">Lachnoanaerobaculum saburreum DSM 3986</name>
    <dbReference type="NCBI Taxonomy" id="887325"/>
    <lineage>
        <taxon>Bacteria</taxon>
        <taxon>Bacillati</taxon>
        <taxon>Bacillota</taxon>
        <taxon>Clostridia</taxon>
        <taxon>Lachnospirales</taxon>
        <taxon>Lachnospiraceae</taxon>
        <taxon>Lachnoanaerobaculum</taxon>
    </lineage>
</organism>
<dbReference type="Gene3D" id="3.40.50.11590">
    <property type="match status" value="1"/>
</dbReference>
<dbReference type="AlphaFoldDB" id="E6LPE0"/>
<reference evidence="2 3" key="1">
    <citation type="submission" date="2010-12" db="EMBL/GenBank/DDBJ databases">
        <authorList>
            <person name="Muzny D."/>
            <person name="Qin X."/>
            <person name="Deng J."/>
            <person name="Jiang H."/>
            <person name="Liu Y."/>
            <person name="Qu J."/>
            <person name="Song X.-Z."/>
            <person name="Zhang L."/>
            <person name="Thornton R."/>
            <person name="Coyle M."/>
            <person name="Francisco L."/>
            <person name="Jackson L."/>
            <person name="Javaid M."/>
            <person name="Korchina V."/>
            <person name="Kovar C."/>
            <person name="Mata R."/>
            <person name="Mathew T."/>
            <person name="Ngo R."/>
            <person name="Nguyen L."/>
            <person name="Nguyen N."/>
            <person name="Okwuonu G."/>
            <person name="Ongeri F."/>
            <person name="Pham C."/>
            <person name="Simmons D."/>
            <person name="Wilczek-Boney K."/>
            <person name="Hale W."/>
            <person name="Jakkamsetti A."/>
            <person name="Pham P."/>
            <person name="Ruth R."/>
            <person name="San Lucas F."/>
            <person name="Warren J."/>
            <person name="Zhang J."/>
            <person name="Zhao Z."/>
            <person name="Zhou C."/>
            <person name="Zhu D."/>
            <person name="Lee S."/>
            <person name="Bess C."/>
            <person name="Blankenburg K."/>
            <person name="Forbes L."/>
            <person name="Fu Q."/>
            <person name="Gubbala S."/>
            <person name="Hirani K."/>
            <person name="Jayaseelan J.C."/>
            <person name="Lara F."/>
            <person name="Munidasa M."/>
            <person name="Palculict T."/>
            <person name="Patil S."/>
            <person name="Pu L.-L."/>
            <person name="Saada N."/>
            <person name="Tang L."/>
            <person name="Weissenberger G."/>
            <person name="Zhu Y."/>
            <person name="Hemphill L."/>
            <person name="Shang Y."/>
            <person name="Youmans B."/>
            <person name="Ayvaz T."/>
            <person name="Ross M."/>
            <person name="Santibanez J."/>
            <person name="Aqrawi P."/>
            <person name="Gross S."/>
            <person name="Joshi V."/>
            <person name="Fowler G."/>
            <person name="Nazareth L."/>
            <person name="Reid J."/>
            <person name="Worley K."/>
            <person name="Petrosino J."/>
            <person name="Highlander S."/>
            <person name="Gibbs R."/>
        </authorList>
    </citation>
    <scope>NUCLEOTIDE SEQUENCE [LARGE SCALE GENOMIC DNA]</scope>
    <source>
        <strain evidence="2 3">DSM 3986</strain>
    </source>
</reference>
<evidence type="ECO:0000259" key="1">
    <source>
        <dbReference type="Pfam" id="PF04016"/>
    </source>
</evidence>
<dbReference type="EMBL" id="AEPW01000076">
    <property type="protein sequence ID" value="EFU76335.1"/>
    <property type="molecule type" value="Genomic_DNA"/>
</dbReference>
<sequence length="279" mass="32034">MKDIKRILNLNLALYEKYGIPVARLEEFVFGFKWAMAIDDNKKISFALRIGKEKPVKEYEPIIRNLIGKPLDECIKELLLMEDETLRTLLVVLSSLMSKPLNSVEFLADRGIERTPGLNFRYDVSGMKVGLVGYGVYIKFFLNKCKEFHAFDLSPQDKVLSYRISKDNTEVYPKDIYFHLGEDALKHKDILESLDIIIMSGSTLVNESYLDILHACKNATIKGIYGPSSELSPDYLFECGYNYIFSMDAKDSAEYLKCSFAPIPDFSTFELMNLYELKK</sequence>
<comment type="caution">
    <text evidence="2">The sequence shown here is derived from an EMBL/GenBank/DDBJ whole genome shotgun (WGS) entry which is preliminary data.</text>
</comment>
<accession>E6LPE0</accession>
<dbReference type="Proteomes" id="UP000003434">
    <property type="component" value="Unassembled WGS sequence"/>
</dbReference>
<proteinExistence type="predicted"/>